<dbReference type="Gene3D" id="3.40.50.2300">
    <property type="match status" value="2"/>
</dbReference>
<dbReference type="EMBL" id="LFBV01000002">
    <property type="protein sequence ID" value="OKH95245.1"/>
    <property type="molecule type" value="Genomic_DNA"/>
</dbReference>
<evidence type="ECO:0000256" key="1">
    <source>
        <dbReference type="ARBA" id="ARBA00004193"/>
    </source>
</evidence>
<keyword evidence="6" id="KW-0449">Lipoprotein</keyword>
<dbReference type="SUPFAM" id="SSF53822">
    <property type="entry name" value="Periplasmic binding protein-like I"/>
    <property type="match status" value="1"/>
</dbReference>
<gene>
    <name evidence="9" type="ORF">AB852_10915</name>
</gene>
<dbReference type="STRING" id="1048205.AB852_10915"/>
<keyword evidence="5" id="KW-0472">Membrane</keyword>
<dbReference type="InterPro" id="IPR003760">
    <property type="entry name" value="PnrA-like"/>
</dbReference>
<name>A0A1Q4VBL5_9ACTN</name>
<dbReference type="InterPro" id="IPR050957">
    <property type="entry name" value="BMP_lipoprotein"/>
</dbReference>
<feature type="chain" id="PRO_5038661589" evidence="7">
    <location>
        <begin position="25"/>
        <end position="355"/>
    </location>
</feature>
<evidence type="ECO:0000256" key="6">
    <source>
        <dbReference type="ARBA" id="ARBA00023288"/>
    </source>
</evidence>
<reference evidence="9 10" key="1">
    <citation type="submission" date="2015-06" db="EMBL/GenBank/DDBJ databases">
        <title>Cloning and characterization of the uncialamcin biosynthetic gene cluster.</title>
        <authorList>
            <person name="Yan X."/>
            <person name="Huang T."/>
            <person name="Ge H."/>
            <person name="Shen B."/>
        </authorList>
    </citation>
    <scope>NUCLEOTIDE SEQUENCE [LARGE SCALE GENOMIC DNA]</scope>
    <source>
        <strain evidence="9 10">DCA2648</strain>
    </source>
</reference>
<dbReference type="PROSITE" id="PS51257">
    <property type="entry name" value="PROKAR_LIPOPROTEIN"/>
    <property type="match status" value="1"/>
</dbReference>
<comment type="caution">
    <text evidence="9">The sequence shown here is derived from an EMBL/GenBank/DDBJ whole genome shotgun (WGS) entry which is preliminary data.</text>
</comment>
<organism evidence="9 10">
    <name type="scientific">Streptomyces uncialis</name>
    <dbReference type="NCBI Taxonomy" id="1048205"/>
    <lineage>
        <taxon>Bacteria</taxon>
        <taxon>Bacillati</taxon>
        <taxon>Actinomycetota</taxon>
        <taxon>Actinomycetes</taxon>
        <taxon>Kitasatosporales</taxon>
        <taxon>Streptomycetaceae</taxon>
        <taxon>Streptomyces</taxon>
    </lineage>
</organism>
<evidence type="ECO:0000259" key="8">
    <source>
        <dbReference type="Pfam" id="PF02608"/>
    </source>
</evidence>
<evidence type="ECO:0000313" key="9">
    <source>
        <dbReference type="EMBL" id="OKH95245.1"/>
    </source>
</evidence>
<feature type="signal peptide" evidence="7">
    <location>
        <begin position="1"/>
        <end position="24"/>
    </location>
</feature>
<proteinExistence type="inferred from homology"/>
<accession>A0A1Q4VBL5</accession>
<keyword evidence="10" id="KW-1185">Reference proteome</keyword>
<evidence type="ECO:0000256" key="2">
    <source>
        <dbReference type="ARBA" id="ARBA00008610"/>
    </source>
</evidence>
<feature type="domain" description="ABC transporter substrate-binding protein PnrA-like" evidence="8">
    <location>
        <begin position="52"/>
        <end position="258"/>
    </location>
</feature>
<dbReference type="Proteomes" id="UP000186455">
    <property type="component" value="Unassembled WGS sequence"/>
</dbReference>
<dbReference type="GO" id="GO:0005886">
    <property type="term" value="C:plasma membrane"/>
    <property type="evidence" value="ECO:0007669"/>
    <property type="project" value="UniProtKB-SubCell"/>
</dbReference>
<dbReference type="PANTHER" id="PTHR34296">
    <property type="entry name" value="TRANSCRIPTIONAL ACTIVATOR PROTEIN MED"/>
    <property type="match status" value="1"/>
</dbReference>
<dbReference type="AlphaFoldDB" id="A0A1Q4VBL5"/>
<dbReference type="Pfam" id="PF02608">
    <property type="entry name" value="Bmp"/>
    <property type="match status" value="1"/>
</dbReference>
<keyword evidence="4 7" id="KW-0732">Signal</keyword>
<evidence type="ECO:0000256" key="7">
    <source>
        <dbReference type="SAM" id="SignalP"/>
    </source>
</evidence>
<comment type="subcellular location">
    <subcellularLocation>
        <location evidence="1">Cell membrane</location>
        <topology evidence="1">Lipid-anchor</topology>
    </subcellularLocation>
</comment>
<keyword evidence="3" id="KW-1003">Cell membrane</keyword>
<protein>
    <submittedName>
        <fullName evidence="9">Membrane protein</fullName>
    </submittedName>
</protein>
<evidence type="ECO:0000256" key="5">
    <source>
        <dbReference type="ARBA" id="ARBA00023136"/>
    </source>
</evidence>
<evidence type="ECO:0000256" key="3">
    <source>
        <dbReference type="ARBA" id="ARBA00022475"/>
    </source>
</evidence>
<evidence type="ECO:0000313" key="10">
    <source>
        <dbReference type="Proteomes" id="UP000186455"/>
    </source>
</evidence>
<dbReference type="PANTHER" id="PTHR34296:SF2">
    <property type="entry name" value="ABC TRANSPORTER GUANOSINE-BINDING PROTEIN NUPN"/>
    <property type="match status" value="1"/>
</dbReference>
<evidence type="ECO:0000256" key="4">
    <source>
        <dbReference type="ARBA" id="ARBA00022729"/>
    </source>
</evidence>
<dbReference type="InterPro" id="IPR028082">
    <property type="entry name" value="Peripla_BP_I"/>
</dbReference>
<sequence length="355" mass="36683">MRRGAAAGLALTTALALSGCADNAATAPGATPAAKGGSAPGLKQPDVNGDGKVVIGVLSPGDINDRGYYQSFVDSADAFAKEQGWTVVKRGSVPPSDALTAARALCQQKVDLVAIGASELKTAIPASEEPVCGKSAWYVPMQANIDQTPKILLSTDDPEQSMLVAGYAAGLRMKAAGHTKAGFITGIKADYSVAAATAFLAGVREIVPKATLTTTYTGDFNDSAKAKEATQAQLNQGVKVIYPYLGGATDASAKLANSGGALTLTPGTDRCASASPKFDISVLFSPGDYFRAGLEEFAANNLKMGTTRVWQLGVDPYPTVKICDAQGDEDQRLAQFIKKIGSKEIDAAAEVERLG</sequence>
<comment type="similarity">
    <text evidence="2">Belongs to the BMP lipoprotein family.</text>
</comment>